<comment type="caution">
    <text evidence="2">The sequence shown here is derived from an EMBL/GenBank/DDBJ whole genome shotgun (WGS) entry which is preliminary data.</text>
</comment>
<gene>
    <name evidence="2" type="ORF">K460DRAFT_26711</name>
</gene>
<dbReference type="OrthoDB" id="9992527at2759"/>
<sequence>MIYPIPARTILPWRSRDSIDLKFTVDGHTYDKGDLKGDLGRRLLKNALNAAWPENTKTDDSLTDMGRIFTNIFKEWKRNKKRATTLLILTDGVWTKTEELRLHLTILDIARQEQMHAGNRHFSIQFIRFGDRENEKAKLQWLDDELCTRSNLRDIIDHCSWRTTVDKMFKGSIEGWHDQKDPDELDIPYHYPDLVALFKSFNEGSDTLSPSTPHRTPSRSSSRSSNSTSQWRTSMPPERTGSWKSQS</sequence>
<dbReference type="EMBL" id="ML976614">
    <property type="protein sequence ID" value="KAF1851032.1"/>
    <property type="molecule type" value="Genomic_DNA"/>
</dbReference>
<feature type="region of interest" description="Disordered" evidence="1">
    <location>
        <begin position="205"/>
        <end position="247"/>
    </location>
</feature>
<keyword evidence="3" id="KW-1185">Reference proteome</keyword>
<proteinExistence type="predicted"/>
<reference evidence="2" key="1">
    <citation type="submission" date="2020-01" db="EMBL/GenBank/DDBJ databases">
        <authorList>
            <consortium name="DOE Joint Genome Institute"/>
            <person name="Haridas S."/>
            <person name="Albert R."/>
            <person name="Binder M."/>
            <person name="Bloem J."/>
            <person name="Labutti K."/>
            <person name="Salamov A."/>
            <person name="Andreopoulos B."/>
            <person name="Baker S.E."/>
            <person name="Barry K."/>
            <person name="Bills G."/>
            <person name="Bluhm B.H."/>
            <person name="Cannon C."/>
            <person name="Castanera R."/>
            <person name="Culley D.E."/>
            <person name="Daum C."/>
            <person name="Ezra D."/>
            <person name="Gonzalez J.B."/>
            <person name="Henrissat B."/>
            <person name="Kuo A."/>
            <person name="Liang C."/>
            <person name="Lipzen A."/>
            <person name="Lutzoni F."/>
            <person name="Magnuson J."/>
            <person name="Mondo S."/>
            <person name="Nolan M."/>
            <person name="Ohm R."/>
            <person name="Pangilinan J."/>
            <person name="Park H.-J."/>
            <person name="Ramirez L."/>
            <person name="Alfaro M."/>
            <person name="Sun H."/>
            <person name="Tritt A."/>
            <person name="Yoshinaga Y."/>
            <person name="Zwiers L.-H."/>
            <person name="Turgeon B.G."/>
            <person name="Goodwin S.B."/>
            <person name="Spatafora J.W."/>
            <person name="Crous P.W."/>
            <person name="Grigoriev I.V."/>
        </authorList>
    </citation>
    <scope>NUCLEOTIDE SEQUENCE</scope>
    <source>
        <strain evidence="2">CBS 394.84</strain>
    </source>
</reference>
<evidence type="ECO:0000313" key="3">
    <source>
        <dbReference type="Proteomes" id="UP000800039"/>
    </source>
</evidence>
<evidence type="ECO:0008006" key="4">
    <source>
        <dbReference type="Google" id="ProtNLM"/>
    </source>
</evidence>
<dbReference type="GeneID" id="63844772"/>
<protein>
    <recommendedName>
        <fullName evidence="4">VWFA domain-containing protein</fullName>
    </recommendedName>
</protein>
<evidence type="ECO:0000256" key="1">
    <source>
        <dbReference type="SAM" id="MobiDB-lite"/>
    </source>
</evidence>
<dbReference type="Proteomes" id="UP000800039">
    <property type="component" value="Unassembled WGS sequence"/>
</dbReference>
<dbReference type="AlphaFoldDB" id="A0A9P4LE45"/>
<dbReference type="RefSeq" id="XP_040793595.1">
    <property type="nucleotide sequence ID" value="XM_040927519.1"/>
</dbReference>
<evidence type="ECO:0000313" key="2">
    <source>
        <dbReference type="EMBL" id="KAF1851032.1"/>
    </source>
</evidence>
<feature type="compositionally biased region" description="Low complexity" evidence="1">
    <location>
        <begin position="209"/>
        <end position="234"/>
    </location>
</feature>
<accession>A0A9P4LE45</accession>
<organism evidence="2 3">
    <name type="scientific">Cucurbitaria berberidis CBS 394.84</name>
    <dbReference type="NCBI Taxonomy" id="1168544"/>
    <lineage>
        <taxon>Eukaryota</taxon>
        <taxon>Fungi</taxon>
        <taxon>Dikarya</taxon>
        <taxon>Ascomycota</taxon>
        <taxon>Pezizomycotina</taxon>
        <taxon>Dothideomycetes</taxon>
        <taxon>Pleosporomycetidae</taxon>
        <taxon>Pleosporales</taxon>
        <taxon>Pleosporineae</taxon>
        <taxon>Cucurbitariaceae</taxon>
        <taxon>Cucurbitaria</taxon>
    </lineage>
</organism>
<name>A0A9P4LE45_9PLEO</name>